<protein>
    <submittedName>
        <fullName evidence="2">DUF4437 domain-containing protein</fullName>
    </submittedName>
</protein>
<dbReference type="CDD" id="cd06989">
    <property type="entry name" value="cupin_DRT102"/>
    <property type="match status" value="1"/>
</dbReference>
<dbReference type="Proteomes" id="UP000886687">
    <property type="component" value="Unassembled WGS sequence"/>
</dbReference>
<comment type="caution">
    <text evidence="2">The sequence shown here is derived from an EMBL/GenBank/DDBJ whole genome shotgun (WGS) entry which is preliminary data.</text>
</comment>
<dbReference type="InterPro" id="IPR011051">
    <property type="entry name" value="RmlC_Cupin_sf"/>
</dbReference>
<dbReference type="EMBL" id="JAEPDI010000012">
    <property type="protein sequence ID" value="MCG7939954.1"/>
    <property type="molecule type" value="Genomic_DNA"/>
</dbReference>
<feature type="signal peptide" evidence="1">
    <location>
        <begin position="1"/>
        <end position="24"/>
    </location>
</feature>
<keyword evidence="1" id="KW-0732">Signal</keyword>
<dbReference type="AlphaFoldDB" id="A0A9E4K6A2"/>
<gene>
    <name evidence="2" type="ORF">JAZ04_14015</name>
</gene>
<reference evidence="2" key="1">
    <citation type="journal article" date="2021" name="Proc. Natl. Acad. Sci. U.S.A.">
        <title>Global biogeography of chemosynthetic symbionts reveals both localized and globally distributed symbiont groups. .</title>
        <authorList>
            <person name="Osvatic J.T."/>
            <person name="Wilkins L.G.E."/>
            <person name="Leibrecht L."/>
            <person name="Leray M."/>
            <person name="Zauner S."/>
            <person name="Polzin J."/>
            <person name="Camacho Y."/>
            <person name="Gros O."/>
            <person name="van Gils J.A."/>
            <person name="Eisen J.A."/>
            <person name="Petersen J.M."/>
            <person name="Yuen B."/>
        </authorList>
    </citation>
    <scope>NUCLEOTIDE SEQUENCE</scope>
    <source>
        <strain evidence="2">MAGL173</strain>
    </source>
</reference>
<dbReference type="SUPFAM" id="SSF51182">
    <property type="entry name" value="RmlC-like cupins"/>
    <property type="match status" value="1"/>
</dbReference>
<name>A0A9E4K6A2_9GAMM</name>
<dbReference type="Pfam" id="PF14499">
    <property type="entry name" value="DUF4437"/>
    <property type="match status" value="1"/>
</dbReference>
<accession>A0A9E4K6A2</accession>
<evidence type="ECO:0000313" key="3">
    <source>
        <dbReference type="Proteomes" id="UP000886687"/>
    </source>
</evidence>
<feature type="chain" id="PRO_5038790179" evidence="1">
    <location>
        <begin position="25"/>
        <end position="275"/>
    </location>
</feature>
<dbReference type="InterPro" id="IPR028013">
    <property type="entry name" value="DUF4437"/>
</dbReference>
<evidence type="ECO:0000256" key="1">
    <source>
        <dbReference type="SAM" id="SignalP"/>
    </source>
</evidence>
<organism evidence="2 3">
    <name type="scientific">Candidatus Thiodiazotropha lotti</name>
    <dbReference type="NCBI Taxonomy" id="2792787"/>
    <lineage>
        <taxon>Bacteria</taxon>
        <taxon>Pseudomonadati</taxon>
        <taxon>Pseudomonadota</taxon>
        <taxon>Gammaproteobacteria</taxon>
        <taxon>Chromatiales</taxon>
        <taxon>Sedimenticolaceae</taxon>
        <taxon>Candidatus Thiodiazotropha</taxon>
    </lineage>
</organism>
<dbReference type="InterPro" id="IPR014710">
    <property type="entry name" value="RmlC-like_jellyroll"/>
</dbReference>
<evidence type="ECO:0000313" key="2">
    <source>
        <dbReference type="EMBL" id="MCG7939954.1"/>
    </source>
</evidence>
<proteinExistence type="predicted"/>
<sequence length="275" mass="29431">MRSFPLSAFLSAMITICFNTQVVAEPVNQVVLASEINWEQLNPARGDKSPQAGTLWGDRKGSVPTGFLAKFVDGFSSPPHIHNVTYRAVVISGTIHNDDPDAADMWMPAGSFWTQPKGEVHITSAKGSTNIALVEIERGPYLVLPVEKAFDAGERPINVVASNIVWVDPKGGALSSDGPKVAYLWGSLKAGQANGTYVKLPAGFEGSIKSSGSLFRAVVIKGVAQYRVSEAELKHLLPGSYFGSKGASTHQLSTTAGEESLIYIHTNGKYEIVSK</sequence>
<dbReference type="Gene3D" id="2.60.120.10">
    <property type="entry name" value="Jelly Rolls"/>
    <property type="match status" value="1"/>
</dbReference>